<evidence type="ECO:0000313" key="5">
    <source>
        <dbReference type="Proteomes" id="UP000186955"/>
    </source>
</evidence>
<evidence type="ECO:0000256" key="1">
    <source>
        <dbReference type="SAM" id="MobiDB-lite"/>
    </source>
</evidence>
<feature type="region of interest" description="Disordered" evidence="1">
    <location>
        <begin position="549"/>
        <end position="603"/>
    </location>
</feature>
<evidence type="ECO:0000259" key="2">
    <source>
        <dbReference type="Pfam" id="PF10680"/>
    </source>
</evidence>
<sequence>MSSFSDNQQPSSSQFYPPQSAQPYNSIFGGPSSDVDTPPSSLPEPLRRSRRSLFGGQSGLDVIPEQGNLSSSMDVGKIEGEEEEDEFDVIMRERPLDAYYGSVGDSFRGSDEAKDEDDDDSEPESDTGPQWKGKQPMLPSSPVETRPPPMATTYVLDRGLDLPAGAERPNRWTGAPSTYRRLTTDERGAYEAVVTSRARDLAAHLYSAYTIRTQRNQARGTSQNRQEADAQERIFPPRRWVAWPRPATYVPRPDETIHRQLDGPGTIRMPPDLRPSSDLEESIIANMMKHAKQTFMAREWDLEEVRVKRVRREGDPEDMKDEDMKDFEDEKDEDPKPDAVSLQPVVQADDGTSRQQLRPLSRNIITQVDRLLMGLHHSVKTRFHDDDSGSDSEGEMDDTDYNETSRSRSRPTSGSRSRSRGRKRARRQSTHSRTSSHRSRSIRSSTAPSTQDGSVRNTSRSRGRSRTSRGSGDSTMKYRLGLRDWSEVMGIAAMMGLPNAAVMRASKRCADLFEEDMTFRTFHEGRFKKISRPEERSRSQWEWEYRESASDAEVIPESEPASPPPGPSTGPGLSPRKRKSQPRVRSRSQSQSRRQRSTSVAAPAASNVAIVIPSSAPAPAHAPAPTPVLENQIDPESQPPPPPPQASQVPQVPKGKGDHRKTDIVCPIKRCSRHRNGFSRTWNLNLHMKRVHPGYTPGDRERSRSQSTPGGVELIEID</sequence>
<feature type="compositionally biased region" description="Low complexity" evidence="1">
    <location>
        <begin position="587"/>
        <end position="600"/>
    </location>
</feature>
<dbReference type="InterPro" id="IPR019622">
    <property type="entry name" value="Rrn9_dom"/>
</dbReference>
<feature type="compositionally biased region" description="Low complexity" evidence="1">
    <location>
        <begin position="442"/>
        <end position="458"/>
    </location>
</feature>
<feature type="domain" description="C2H2-domain containing protein second zinc finger" evidence="3">
    <location>
        <begin position="666"/>
        <end position="692"/>
    </location>
</feature>
<feature type="compositionally biased region" description="Low complexity" evidence="1">
    <location>
        <begin position="1"/>
        <end position="23"/>
    </location>
</feature>
<evidence type="ECO:0000259" key="3">
    <source>
        <dbReference type="Pfam" id="PF26176"/>
    </source>
</evidence>
<proteinExistence type="predicted"/>
<gene>
    <name evidence="4" type="ORF">PENSUB_7834</name>
</gene>
<feature type="domain" description="Rrn9" evidence="2">
    <location>
        <begin position="196"/>
        <end position="257"/>
    </location>
</feature>
<dbReference type="STRING" id="1316194.A0A1Q5TJI4"/>
<dbReference type="EMBL" id="MNBE01000647">
    <property type="protein sequence ID" value="OKP00377.1"/>
    <property type="molecule type" value="Genomic_DNA"/>
</dbReference>
<dbReference type="AlphaFoldDB" id="A0A1Q5TJI4"/>
<keyword evidence="5" id="KW-1185">Reference proteome</keyword>
<organism evidence="4 5">
    <name type="scientific">Penicillium subrubescens</name>
    <dbReference type="NCBI Taxonomy" id="1316194"/>
    <lineage>
        <taxon>Eukaryota</taxon>
        <taxon>Fungi</taxon>
        <taxon>Dikarya</taxon>
        <taxon>Ascomycota</taxon>
        <taxon>Pezizomycotina</taxon>
        <taxon>Eurotiomycetes</taxon>
        <taxon>Eurotiomycetidae</taxon>
        <taxon>Eurotiales</taxon>
        <taxon>Aspergillaceae</taxon>
        <taxon>Penicillium</taxon>
    </lineage>
</organism>
<accession>A0A1Q5TJI4</accession>
<feature type="region of interest" description="Disordered" evidence="1">
    <location>
        <begin position="694"/>
        <end position="718"/>
    </location>
</feature>
<feature type="region of interest" description="Disordered" evidence="1">
    <location>
        <begin position="381"/>
        <end position="476"/>
    </location>
</feature>
<feature type="compositionally biased region" description="Basic residues" evidence="1">
    <location>
        <begin position="417"/>
        <end position="441"/>
    </location>
</feature>
<feature type="region of interest" description="Disordered" evidence="1">
    <location>
        <begin position="251"/>
        <end position="274"/>
    </location>
</feature>
<dbReference type="Proteomes" id="UP000186955">
    <property type="component" value="Unassembled WGS sequence"/>
</dbReference>
<dbReference type="Pfam" id="PF10680">
    <property type="entry name" value="RRN9"/>
    <property type="match status" value="1"/>
</dbReference>
<dbReference type="Pfam" id="PF26176">
    <property type="entry name" value="zf_C2H2_17_2"/>
    <property type="match status" value="1"/>
</dbReference>
<dbReference type="OrthoDB" id="5412288at2759"/>
<feature type="region of interest" description="Disordered" evidence="1">
    <location>
        <begin position="1"/>
        <end position="177"/>
    </location>
</feature>
<feature type="region of interest" description="Disordered" evidence="1">
    <location>
        <begin position="312"/>
        <end position="361"/>
    </location>
</feature>
<feature type="compositionally biased region" description="Basic and acidic residues" evidence="1">
    <location>
        <begin position="252"/>
        <end position="261"/>
    </location>
</feature>
<reference evidence="4 5" key="1">
    <citation type="submission" date="2016-10" db="EMBL/GenBank/DDBJ databases">
        <title>Genome sequence of the ascomycete fungus Penicillium subrubescens.</title>
        <authorList>
            <person name="De Vries R.P."/>
            <person name="Peng M."/>
            <person name="Dilokpimol A."/>
            <person name="Hilden K."/>
            <person name="Makela M.R."/>
            <person name="Grigoriev I."/>
            <person name="Riley R."/>
            <person name="Granchi Z."/>
        </authorList>
    </citation>
    <scope>NUCLEOTIDE SEQUENCE [LARGE SCALE GENOMIC DNA]</scope>
    <source>
        <strain evidence="4 5">CBS 132785</strain>
    </source>
</reference>
<dbReference type="InterPro" id="IPR059095">
    <property type="entry name" value="Znf_C2H2_17_2nd"/>
</dbReference>
<feature type="compositionally biased region" description="Acidic residues" evidence="1">
    <location>
        <begin position="388"/>
        <end position="401"/>
    </location>
</feature>
<feature type="compositionally biased region" description="Basic residues" evidence="1">
    <location>
        <begin position="575"/>
        <end position="586"/>
    </location>
</feature>
<feature type="compositionally biased region" description="Acidic residues" evidence="1">
    <location>
        <begin position="113"/>
        <end position="125"/>
    </location>
</feature>
<name>A0A1Q5TJI4_9EURO</name>
<comment type="caution">
    <text evidence="4">The sequence shown here is derived from an EMBL/GenBank/DDBJ whole genome shotgun (WGS) entry which is preliminary data.</text>
</comment>
<feature type="region of interest" description="Disordered" evidence="1">
    <location>
        <begin position="616"/>
        <end position="663"/>
    </location>
</feature>
<evidence type="ECO:0000313" key="4">
    <source>
        <dbReference type="EMBL" id="OKP00377.1"/>
    </source>
</evidence>
<feature type="compositionally biased region" description="Acidic residues" evidence="1">
    <location>
        <begin position="315"/>
        <end position="332"/>
    </location>
</feature>
<protein>
    <submittedName>
        <fullName evidence="4">Uncharacterized protein</fullName>
    </submittedName>
</protein>